<keyword evidence="4" id="KW-0808">Transferase</keyword>
<dbReference type="PANTHER" id="PTHR47508">
    <property type="entry name" value="SAM DOMAIN-CONTAINING PROTEIN-RELATED"/>
    <property type="match status" value="1"/>
</dbReference>
<gene>
    <name evidence="4" type="ORF">P5673_028110</name>
</gene>
<keyword evidence="4" id="KW-0418">Kinase</keyword>
<dbReference type="InterPro" id="IPR027417">
    <property type="entry name" value="P-loop_NTPase"/>
</dbReference>
<protein>
    <submittedName>
        <fullName evidence="4">Serine/threonine-protein kinase pats1</fullName>
    </submittedName>
</protein>
<reference evidence="4" key="1">
    <citation type="journal article" date="2023" name="G3 (Bethesda)">
        <title>Whole genome assembly and annotation of the endangered Caribbean coral Acropora cervicornis.</title>
        <authorList>
            <person name="Selwyn J.D."/>
            <person name="Vollmer S.V."/>
        </authorList>
    </citation>
    <scope>NUCLEOTIDE SEQUENCE</scope>
    <source>
        <strain evidence="4">K2</strain>
    </source>
</reference>
<dbReference type="CDD" id="cd00045">
    <property type="entry name" value="DED"/>
    <property type="match status" value="1"/>
</dbReference>
<proteinExistence type="predicted"/>
<dbReference type="Gene3D" id="3.40.50.300">
    <property type="entry name" value="P-loop containing nucleotide triphosphate hydrolases"/>
    <property type="match status" value="1"/>
</dbReference>
<accession>A0AAD9PXS7</accession>
<dbReference type="SMART" id="SM00031">
    <property type="entry name" value="DED"/>
    <property type="match status" value="1"/>
</dbReference>
<dbReference type="InterPro" id="IPR001875">
    <property type="entry name" value="DED_dom"/>
</dbReference>
<dbReference type="InterPro" id="IPR036388">
    <property type="entry name" value="WH-like_DNA-bd_sf"/>
</dbReference>
<dbReference type="GO" id="GO:0042981">
    <property type="term" value="P:regulation of apoptotic process"/>
    <property type="evidence" value="ECO:0007669"/>
    <property type="project" value="InterPro"/>
</dbReference>
<keyword evidence="1" id="KW-0677">Repeat</keyword>
<evidence type="ECO:0000313" key="4">
    <source>
        <dbReference type="EMBL" id="KAK2551052.1"/>
    </source>
</evidence>
<dbReference type="PANTHER" id="PTHR47508:SF1">
    <property type="entry name" value="NON-SPECIFIC SERINE_THREONINE PROTEIN KINASE"/>
    <property type="match status" value="1"/>
</dbReference>
<feature type="domain" description="DED" evidence="3">
    <location>
        <begin position="5"/>
        <end position="83"/>
    </location>
</feature>
<comment type="caution">
    <text evidence="4">The sequence shown here is derived from an EMBL/GenBank/DDBJ whole genome shotgun (WGS) entry which is preliminary data.</text>
</comment>
<dbReference type="Gene3D" id="1.10.533.10">
    <property type="entry name" value="Death Domain, Fas"/>
    <property type="match status" value="1"/>
</dbReference>
<dbReference type="InterPro" id="IPR011029">
    <property type="entry name" value="DEATH-like_dom_sf"/>
</dbReference>
<dbReference type="AlphaFoldDB" id="A0AAD9PXS7"/>
<dbReference type="Proteomes" id="UP001249851">
    <property type="component" value="Unassembled WGS sequence"/>
</dbReference>
<sequence>MEKLEFNAFLLSLSKKLGQSDFEQLKYLLEAFVPLGRSEGLRDSFQYFAELERMRLLAPTDLSILRNGFKEIGRQDLVQELDERKDYFNQLFQPKSKDHQKVTPPEIHLRGPRALEAYYKALEEGKTHVRRIPLMLIGQDRSGKTSLKKSLKGMPFNPHEGSTVGIDVDPSYFKVTTETWKIGEEDQGTDEDAKSYFEYNLGHEVLKNLRTDENLPQTDTEAPSASQRNEVTEDPPAGILGQDASSMHSLDDPLSPKKTLRDIESLRPDLLVVDDMKSDDIFSVFWDFAGESVYYETHTLFLTSRAIFLLTYDLSRNPYERALPVKRQGMFKLTEDRTGSRTNLDYLDYWMTSVSSVSSKSKDPEVRTTSTSTLPPETFPPVFLVCTHADQPSDGKDPAVLAREVYGELQEKSYSTHLCGKFEVDNTKSGEKPECPGVSRLRESIQAVAKELPQFKEFIPIKWLKFEKVLQVFLNNGHKWITIELAKQIASDFCHIHDDVAFKTAIDFLHDQRILLHFDNSDELNKLVVLDLQWLIDVMKEVITIKRYDDGEREFKLLWCKLQKEGILEEKLLQHVWDPLIGKHDTFKGLIAIMEKFSLLCSWPASDDLSSKRYLVPFMLNSLPPRHVTQLIACARLPSLFIKFESGQVPLHLFPRLVTQFLLWGKDGFWSSVKPQLYQNFVRLFTAKDGDCSVVLLCHSSFIEVVVHGGNASFDVSCAQSVFKQLFLMLERMRKEFFWLESMIYKAGVVCTVCCRGRKVKYCDTHCKDNCEQEECLHFISESELRSASKPISCTRSATEQNIKVCIEDFSVWFGSCEKVIKSTSNV</sequence>
<dbReference type="GO" id="GO:0016301">
    <property type="term" value="F:kinase activity"/>
    <property type="evidence" value="ECO:0007669"/>
    <property type="project" value="UniProtKB-KW"/>
</dbReference>
<dbReference type="Pfam" id="PF01335">
    <property type="entry name" value="DED"/>
    <property type="match status" value="1"/>
</dbReference>
<name>A0AAD9PXS7_ACRCE</name>
<dbReference type="Pfam" id="PF16095">
    <property type="entry name" value="COR-A"/>
    <property type="match status" value="1"/>
</dbReference>
<dbReference type="SUPFAM" id="SSF47986">
    <property type="entry name" value="DEATH domain"/>
    <property type="match status" value="1"/>
</dbReference>
<dbReference type="Gene3D" id="1.10.10.10">
    <property type="entry name" value="Winged helix-like DNA-binding domain superfamily/Winged helix DNA-binding domain"/>
    <property type="match status" value="1"/>
</dbReference>
<evidence type="ECO:0000256" key="1">
    <source>
        <dbReference type="ARBA" id="ARBA00022737"/>
    </source>
</evidence>
<evidence type="ECO:0000259" key="3">
    <source>
        <dbReference type="PROSITE" id="PS50168"/>
    </source>
</evidence>
<dbReference type="InterPro" id="IPR032171">
    <property type="entry name" value="COR-A"/>
</dbReference>
<dbReference type="Gene3D" id="3.30.70.1390">
    <property type="entry name" value="ROC domain from the Parkinson's disease-associated leucine-rich repeat kinase 2"/>
    <property type="match status" value="1"/>
</dbReference>
<dbReference type="SUPFAM" id="SSF52540">
    <property type="entry name" value="P-loop containing nucleoside triphosphate hydrolases"/>
    <property type="match status" value="1"/>
</dbReference>
<organism evidence="4 5">
    <name type="scientific">Acropora cervicornis</name>
    <name type="common">Staghorn coral</name>
    <dbReference type="NCBI Taxonomy" id="6130"/>
    <lineage>
        <taxon>Eukaryota</taxon>
        <taxon>Metazoa</taxon>
        <taxon>Cnidaria</taxon>
        <taxon>Anthozoa</taxon>
        <taxon>Hexacorallia</taxon>
        <taxon>Scleractinia</taxon>
        <taxon>Astrocoeniina</taxon>
        <taxon>Acroporidae</taxon>
        <taxon>Acropora</taxon>
    </lineage>
</organism>
<evidence type="ECO:0000256" key="2">
    <source>
        <dbReference type="SAM" id="MobiDB-lite"/>
    </source>
</evidence>
<keyword evidence="5" id="KW-1185">Reference proteome</keyword>
<dbReference type="PROSITE" id="PS50168">
    <property type="entry name" value="DED"/>
    <property type="match status" value="1"/>
</dbReference>
<evidence type="ECO:0000313" key="5">
    <source>
        <dbReference type="Proteomes" id="UP001249851"/>
    </source>
</evidence>
<dbReference type="EMBL" id="JARQWQ010000102">
    <property type="protein sequence ID" value="KAK2551052.1"/>
    <property type="molecule type" value="Genomic_DNA"/>
</dbReference>
<feature type="compositionally biased region" description="Polar residues" evidence="2">
    <location>
        <begin position="214"/>
        <end position="229"/>
    </location>
</feature>
<feature type="region of interest" description="Disordered" evidence="2">
    <location>
        <begin position="208"/>
        <end position="256"/>
    </location>
</feature>
<reference evidence="4" key="2">
    <citation type="journal article" date="2023" name="Science">
        <title>Genomic signatures of disease resistance in endangered staghorn corals.</title>
        <authorList>
            <person name="Vollmer S.V."/>
            <person name="Selwyn J.D."/>
            <person name="Despard B.A."/>
            <person name="Roesel C.L."/>
        </authorList>
    </citation>
    <scope>NUCLEOTIDE SEQUENCE</scope>
    <source>
        <strain evidence="4">K2</strain>
    </source>
</reference>